<organism evidence="3 4">
    <name type="scientific">Candidatus Daviesbacteria bacterium RIFCSPHIGHO2_12_FULL_43_11</name>
    <dbReference type="NCBI Taxonomy" id="1797780"/>
    <lineage>
        <taxon>Bacteria</taxon>
        <taxon>Candidatus Daviesiibacteriota</taxon>
    </lineage>
</organism>
<protein>
    <submittedName>
        <fullName evidence="3">Peptidase</fullName>
    </submittedName>
</protein>
<comment type="caution">
    <text evidence="3">The sequence shown here is derived from an EMBL/GenBank/DDBJ whole genome shotgun (WGS) entry which is preliminary data.</text>
</comment>
<dbReference type="Proteomes" id="UP000176405">
    <property type="component" value="Unassembled WGS sequence"/>
</dbReference>
<evidence type="ECO:0000256" key="1">
    <source>
        <dbReference type="ARBA" id="ARBA00022801"/>
    </source>
</evidence>
<reference evidence="3 4" key="1">
    <citation type="journal article" date="2016" name="Nat. Commun.">
        <title>Thousands of microbial genomes shed light on interconnected biogeochemical processes in an aquifer system.</title>
        <authorList>
            <person name="Anantharaman K."/>
            <person name="Brown C.T."/>
            <person name="Hug L.A."/>
            <person name="Sharon I."/>
            <person name="Castelle C.J."/>
            <person name="Probst A.J."/>
            <person name="Thomas B.C."/>
            <person name="Singh A."/>
            <person name="Wilkins M.J."/>
            <person name="Karaoz U."/>
            <person name="Brodie E.L."/>
            <person name="Williams K.H."/>
            <person name="Hubbard S.S."/>
            <person name="Banfield J.F."/>
        </authorList>
    </citation>
    <scope>NUCLEOTIDE SEQUENCE [LARGE SCALE GENOMIC DNA]</scope>
</reference>
<dbReference type="InterPro" id="IPR022742">
    <property type="entry name" value="Hydrolase_4"/>
</dbReference>
<dbReference type="SUPFAM" id="SSF53474">
    <property type="entry name" value="alpha/beta-Hydrolases"/>
    <property type="match status" value="1"/>
</dbReference>
<dbReference type="PANTHER" id="PTHR22946">
    <property type="entry name" value="DIENELACTONE HYDROLASE DOMAIN-CONTAINING PROTEIN-RELATED"/>
    <property type="match status" value="1"/>
</dbReference>
<dbReference type="EMBL" id="MFDH01000012">
    <property type="protein sequence ID" value="OGE36385.1"/>
    <property type="molecule type" value="Genomic_DNA"/>
</dbReference>
<keyword evidence="1" id="KW-0378">Hydrolase</keyword>
<name>A0A1F5K6G1_9BACT</name>
<dbReference type="PANTHER" id="PTHR22946:SF9">
    <property type="entry name" value="POLYKETIDE TRANSFERASE AF380"/>
    <property type="match status" value="1"/>
</dbReference>
<evidence type="ECO:0000259" key="2">
    <source>
        <dbReference type="Pfam" id="PF12146"/>
    </source>
</evidence>
<gene>
    <name evidence="3" type="ORF">A3E45_04480</name>
</gene>
<accession>A0A1F5K6G1</accession>
<evidence type="ECO:0000313" key="3">
    <source>
        <dbReference type="EMBL" id="OGE36385.1"/>
    </source>
</evidence>
<dbReference type="InterPro" id="IPR050261">
    <property type="entry name" value="FrsA_esterase"/>
</dbReference>
<sequence length="315" mass="35127">MVNINPVGGQEQVAIESHPLQILEMRKKEYPGSEIIIEKELNAGSSYKQYLTSYRSDGLKIYALLTVPVGSAPAGGWPAIIFNHGYIPPAQYSTTGRYAAYTDAFSRNGYVVFKPDYRGHGDSEGNPEGAYYSTAYTTDVLNAVSSIKKYPGVNPNKLGMWGHSMGGSITLRSMVVSKDIKAGVIWAGVIASYEDMIKNWRRAVPFISSQREQAFRRPGRQVLIDKYGDTDINPEFWQSISPIYFTKDISGPLQLHHGTGDNEVPVLFSERLNGSMKSAGQMVEFYTYEGDDHNLSRNLSTALNRSVEFFDKYLK</sequence>
<dbReference type="STRING" id="1797780.A3E45_04480"/>
<dbReference type="InterPro" id="IPR029058">
    <property type="entry name" value="AB_hydrolase_fold"/>
</dbReference>
<proteinExistence type="predicted"/>
<evidence type="ECO:0000313" key="4">
    <source>
        <dbReference type="Proteomes" id="UP000176405"/>
    </source>
</evidence>
<dbReference type="GO" id="GO:0052689">
    <property type="term" value="F:carboxylic ester hydrolase activity"/>
    <property type="evidence" value="ECO:0007669"/>
    <property type="project" value="UniProtKB-ARBA"/>
</dbReference>
<dbReference type="Gene3D" id="3.40.50.1820">
    <property type="entry name" value="alpha/beta hydrolase"/>
    <property type="match status" value="1"/>
</dbReference>
<dbReference type="AlphaFoldDB" id="A0A1F5K6G1"/>
<feature type="domain" description="Serine aminopeptidase S33" evidence="2">
    <location>
        <begin position="80"/>
        <end position="204"/>
    </location>
</feature>
<dbReference type="Pfam" id="PF12146">
    <property type="entry name" value="Hydrolase_4"/>
    <property type="match status" value="1"/>
</dbReference>